<evidence type="ECO:0000313" key="3">
    <source>
        <dbReference type="Proteomes" id="UP001497457"/>
    </source>
</evidence>
<dbReference type="EMBL" id="OZ075145">
    <property type="protein sequence ID" value="CAL5048445.1"/>
    <property type="molecule type" value="Genomic_DNA"/>
</dbReference>
<keyword evidence="1" id="KW-0472">Membrane</keyword>
<reference evidence="2 3" key="2">
    <citation type="submission" date="2024-10" db="EMBL/GenBank/DDBJ databases">
        <authorList>
            <person name="Ryan C."/>
        </authorList>
    </citation>
    <scope>NUCLEOTIDE SEQUENCE [LARGE SCALE GENOMIC DNA]</scope>
</reference>
<dbReference type="Proteomes" id="UP001497457">
    <property type="component" value="Chromosome 35b"/>
</dbReference>
<gene>
    <name evidence="2" type="ORF">URODEC1_LOCUS90448</name>
</gene>
<organism evidence="2 3">
    <name type="scientific">Urochloa decumbens</name>
    <dbReference type="NCBI Taxonomy" id="240449"/>
    <lineage>
        <taxon>Eukaryota</taxon>
        <taxon>Viridiplantae</taxon>
        <taxon>Streptophyta</taxon>
        <taxon>Embryophyta</taxon>
        <taxon>Tracheophyta</taxon>
        <taxon>Spermatophyta</taxon>
        <taxon>Magnoliopsida</taxon>
        <taxon>Liliopsida</taxon>
        <taxon>Poales</taxon>
        <taxon>Poaceae</taxon>
        <taxon>PACMAD clade</taxon>
        <taxon>Panicoideae</taxon>
        <taxon>Panicodae</taxon>
        <taxon>Paniceae</taxon>
        <taxon>Melinidinae</taxon>
        <taxon>Urochloa</taxon>
    </lineage>
</organism>
<name>A0ABC9DYN0_9POAL</name>
<dbReference type="AlphaFoldDB" id="A0ABC9DYN0"/>
<keyword evidence="3" id="KW-1185">Reference proteome</keyword>
<evidence type="ECO:0000313" key="2">
    <source>
        <dbReference type="EMBL" id="CAL5048445.1"/>
    </source>
</evidence>
<protein>
    <submittedName>
        <fullName evidence="2">Uncharacterized protein</fullName>
    </submittedName>
</protein>
<reference evidence="3" key="1">
    <citation type="submission" date="2024-06" db="EMBL/GenBank/DDBJ databases">
        <authorList>
            <person name="Ryan C."/>
        </authorList>
    </citation>
    <scope>NUCLEOTIDE SEQUENCE [LARGE SCALE GENOMIC DNA]</scope>
</reference>
<feature type="transmembrane region" description="Helical" evidence="1">
    <location>
        <begin position="92"/>
        <end position="112"/>
    </location>
</feature>
<keyword evidence="1" id="KW-0812">Transmembrane</keyword>
<proteinExistence type="predicted"/>
<evidence type="ECO:0000256" key="1">
    <source>
        <dbReference type="SAM" id="Phobius"/>
    </source>
</evidence>
<keyword evidence="1" id="KW-1133">Transmembrane helix</keyword>
<sequence length="197" mass="20717">MALCAGLLDGPWAAGFAYAVLLHGVASTWSAMLPPELLARVRRQVDRAVFGEGNNHEVASPESAMAWCGYVLVAASVLVSSFGLVGTLAAALVSYALLLLGFASISIAMLPLRPMEMERFLGEENRAVRNGNPQVVVVPHADGMDWTGYFFVAAPVLASWAGLVAGPAAAIFAFALLLLGVVFIIIAMRAMAKPKMA</sequence>
<accession>A0ABC9DYN0</accession>
<feature type="transmembrane region" description="Helical" evidence="1">
    <location>
        <begin position="171"/>
        <end position="192"/>
    </location>
</feature>
<feature type="transmembrane region" description="Helical" evidence="1">
    <location>
        <begin position="64"/>
        <end position="86"/>
    </location>
</feature>
<feature type="transmembrane region" description="Helical" evidence="1">
    <location>
        <begin position="12"/>
        <end position="33"/>
    </location>
</feature>